<dbReference type="SUPFAM" id="SSF56712">
    <property type="entry name" value="Prokaryotic type I DNA topoisomerase"/>
    <property type="match status" value="1"/>
</dbReference>
<gene>
    <name evidence="4" type="ORF">TUM3794_31920</name>
</gene>
<dbReference type="Gene3D" id="1.10.460.10">
    <property type="entry name" value="Topoisomerase I, domain 2"/>
    <property type="match status" value="1"/>
</dbReference>
<dbReference type="PROSITE" id="PS52039">
    <property type="entry name" value="TOPO_IA_2"/>
    <property type="match status" value="1"/>
</dbReference>
<feature type="domain" description="Topo IA-type catalytic" evidence="3">
    <location>
        <begin position="1"/>
        <end position="62"/>
    </location>
</feature>
<dbReference type="Proteomes" id="UP000773469">
    <property type="component" value="Unassembled WGS sequence"/>
</dbReference>
<accession>A0ABQ4PA59</accession>
<feature type="region of interest" description="Disordered" evidence="2">
    <location>
        <begin position="77"/>
        <end position="130"/>
    </location>
</feature>
<dbReference type="InterPro" id="IPR023405">
    <property type="entry name" value="Topo_IA_core_domain"/>
</dbReference>
<evidence type="ECO:0000313" key="4">
    <source>
        <dbReference type="EMBL" id="GIU44294.1"/>
    </source>
</evidence>
<comment type="caution">
    <text evidence="4">The sequence shown here is derived from an EMBL/GenBank/DDBJ whole genome shotgun (WGS) entry which is preliminary data.</text>
</comment>
<organism evidence="4 5">
    <name type="scientific">Shewanella colwelliana</name>
    <name type="common">Alteromonas colwelliana</name>
    <dbReference type="NCBI Taxonomy" id="23"/>
    <lineage>
        <taxon>Bacteria</taxon>
        <taxon>Pseudomonadati</taxon>
        <taxon>Pseudomonadota</taxon>
        <taxon>Gammaproteobacteria</taxon>
        <taxon>Alteromonadales</taxon>
        <taxon>Shewanellaceae</taxon>
        <taxon>Shewanella</taxon>
    </lineage>
</organism>
<keyword evidence="1" id="KW-0413">Isomerase</keyword>
<sequence>MRQGKSIIATPVGIGLINSLPESATTPDMTALWESSLDAISQKQLRYDAFMEPLLTQLHQLIEQASNQLPTALQGVAGPGYKSKYKKSRGAANNGYKRKASLTKSSATKNSTTNNATKSAGKAKRAVAKK</sequence>
<feature type="compositionally biased region" description="Low complexity" evidence="2">
    <location>
        <begin position="102"/>
        <end position="120"/>
    </location>
</feature>
<name>A0ABQ4PA59_SHECO</name>
<evidence type="ECO:0000256" key="2">
    <source>
        <dbReference type="SAM" id="MobiDB-lite"/>
    </source>
</evidence>
<dbReference type="EMBL" id="BPEU01000026">
    <property type="protein sequence ID" value="GIU44294.1"/>
    <property type="molecule type" value="Genomic_DNA"/>
</dbReference>
<dbReference type="InterPro" id="IPR013497">
    <property type="entry name" value="Topo_IA_cen"/>
</dbReference>
<evidence type="ECO:0000313" key="5">
    <source>
        <dbReference type="Proteomes" id="UP000773469"/>
    </source>
</evidence>
<protein>
    <recommendedName>
        <fullName evidence="3">Topo IA-type catalytic domain-containing protein</fullName>
    </recommendedName>
</protein>
<dbReference type="InterPro" id="IPR013824">
    <property type="entry name" value="Topo_IA_cen_sub1"/>
</dbReference>
<keyword evidence="5" id="KW-1185">Reference proteome</keyword>
<feature type="compositionally biased region" description="Basic residues" evidence="2">
    <location>
        <begin position="121"/>
        <end position="130"/>
    </location>
</feature>
<evidence type="ECO:0000259" key="3">
    <source>
        <dbReference type="PROSITE" id="PS52039"/>
    </source>
</evidence>
<evidence type="ECO:0000256" key="1">
    <source>
        <dbReference type="ARBA" id="ARBA00023235"/>
    </source>
</evidence>
<proteinExistence type="predicted"/>
<reference evidence="4 5" key="1">
    <citation type="submission" date="2021-05" db="EMBL/GenBank/DDBJ databases">
        <title>Molecular characterization for Shewanella algae harboring chromosomal blaOXA-55-like strains isolated from clinical and environment sample.</title>
        <authorList>
            <person name="Ohama Y."/>
            <person name="Aoki K."/>
            <person name="Harada S."/>
            <person name="Moriya K."/>
            <person name="Ishii Y."/>
            <person name="Tateda K."/>
        </authorList>
    </citation>
    <scope>NUCLEOTIDE SEQUENCE [LARGE SCALE GENOMIC DNA]</scope>
    <source>
        <strain evidence="4 5">MBTL60-118</strain>
    </source>
</reference>